<dbReference type="InterPro" id="IPR036514">
    <property type="entry name" value="SGNH_hydro_sf"/>
</dbReference>
<sequence>MASDDCLNYSCDQFLLFGDSIVERSVAQNSGGLSMQAALAEKYIRRLDIVNRGFNGYNTRQALKILPHVVPDPRIQRVRLMIILFGANDAGHGVPYKEPGLHVPLDEYRDNLSKIITHPSLKPHQPRLILITPPPLEERLMAQRVIDSGLEPMVWTNAQTKTYADAVLDVAKDLDIPSLDLFTILLKKAGWKIGQPFPGAADQPVNELMRRLVIDGIHISAEAYRILEEGLMQLVRHNWPDLLPDALPFAFPNWDDKIWSRDEL</sequence>
<name>A0AAJ0CWR4_9HYPO</name>
<dbReference type="Gene3D" id="3.40.50.1110">
    <property type="entry name" value="SGNH hydrolase"/>
    <property type="match status" value="1"/>
</dbReference>
<reference evidence="2" key="1">
    <citation type="submission" date="2023-06" db="EMBL/GenBank/DDBJ databases">
        <title>Conoideocrella luteorostrata (Hypocreales: Clavicipitaceae), a potential biocontrol fungus for elongate hemlock scale in United States Christmas tree production areas.</title>
        <authorList>
            <person name="Barrett H."/>
            <person name="Lovett B."/>
            <person name="Macias A.M."/>
            <person name="Stajich J.E."/>
            <person name="Kasson M.T."/>
        </authorList>
    </citation>
    <scope>NUCLEOTIDE SEQUENCE</scope>
    <source>
        <strain evidence="2">ARSEF 14590</strain>
    </source>
</reference>
<evidence type="ECO:0000313" key="3">
    <source>
        <dbReference type="Proteomes" id="UP001251528"/>
    </source>
</evidence>
<feature type="domain" description="SGNH hydrolase-type esterase" evidence="1">
    <location>
        <begin position="16"/>
        <end position="226"/>
    </location>
</feature>
<dbReference type="InterPro" id="IPR045136">
    <property type="entry name" value="Iah1-like"/>
</dbReference>
<keyword evidence="3" id="KW-1185">Reference proteome</keyword>
<dbReference type="PANTHER" id="PTHR14209">
    <property type="entry name" value="ISOAMYL ACETATE-HYDROLYZING ESTERASE 1"/>
    <property type="match status" value="1"/>
</dbReference>
<dbReference type="EMBL" id="JASWJB010000052">
    <property type="protein sequence ID" value="KAK2604009.1"/>
    <property type="molecule type" value="Genomic_DNA"/>
</dbReference>
<evidence type="ECO:0000313" key="2">
    <source>
        <dbReference type="EMBL" id="KAK2604009.1"/>
    </source>
</evidence>
<organism evidence="2 3">
    <name type="scientific">Conoideocrella luteorostrata</name>
    <dbReference type="NCBI Taxonomy" id="1105319"/>
    <lineage>
        <taxon>Eukaryota</taxon>
        <taxon>Fungi</taxon>
        <taxon>Dikarya</taxon>
        <taxon>Ascomycota</taxon>
        <taxon>Pezizomycotina</taxon>
        <taxon>Sordariomycetes</taxon>
        <taxon>Hypocreomycetidae</taxon>
        <taxon>Hypocreales</taxon>
        <taxon>Clavicipitaceae</taxon>
        <taxon>Conoideocrella</taxon>
    </lineage>
</organism>
<dbReference type="CDD" id="cd01838">
    <property type="entry name" value="Isoamyl_acetate_hydrolase_like"/>
    <property type="match status" value="1"/>
</dbReference>
<protein>
    <recommendedName>
        <fullName evidence="1">SGNH hydrolase-type esterase domain-containing protein</fullName>
    </recommendedName>
</protein>
<comment type="caution">
    <text evidence="2">The sequence shown here is derived from an EMBL/GenBank/DDBJ whole genome shotgun (WGS) entry which is preliminary data.</text>
</comment>
<dbReference type="Pfam" id="PF13472">
    <property type="entry name" value="Lipase_GDSL_2"/>
    <property type="match status" value="1"/>
</dbReference>
<dbReference type="InterPro" id="IPR013830">
    <property type="entry name" value="SGNH_hydro"/>
</dbReference>
<gene>
    <name evidence="2" type="ORF">QQS21_003845</name>
</gene>
<evidence type="ECO:0000259" key="1">
    <source>
        <dbReference type="Pfam" id="PF13472"/>
    </source>
</evidence>
<dbReference type="AlphaFoldDB" id="A0AAJ0CWR4"/>
<proteinExistence type="predicted"/>
<dbReference type="SUPFAM" id="SSF52266">
    <property type="entry name" value="SGNH hydrolase"/>
    <property type="match status" value="1"/>
</dbReference>
<accession>A0AAJ0CWR4</accession>
<dbReference type="Proteomes" id="UP001251528">
    <property type="component" value="Unassembled WGS sequence"/>
</dbReference>
<dbReference type="PANTHER" id="PTHR14209:SF19">
    <property type="entry name" value="ISOAMYL ACETATE-HYDROLYZING ESTERASE 1 HOMOLOG"/>
    <property type="match status" value="1"/>
</dbReference>